<feature type="compositionally biased region" description="Basic and acidic residues" evidence="5">
    <location>
        <begin position="503"/>
        <end position="513"/>
    </location>
</feature>
<dbReference type="GO" id="GO:0005652">
    <property type="term" value="C:nuclear lamina"/>
    <property type="evidence" value="ECO:0007669"/>
    <property type="project" value="TreeGrafter"/>
</dbReference>
<keyword evidence="1 3" id="KW-0403">Intermediate filament</keyword>
<dbReference type="Pfam" id="PF00932">
    <property type="entry name" value="LTD"/>
    <property type="match status" value="1"/>
</dbReference>
<protein>
    <submittedName>
        <fullName evidence="8">Uncharacterized protein</fullName>
    </submittedName>
</protein>
<comment type="caution">
    <text evidence="8">The sequence shown here is derived from an EMBL/GenBank/DDBJ whole genome shotgun (WGS) entry which is preliminary data.</text>
</comment>
<evidence type="ECO:0000256" key="5">
    <source>
        <dbReference type="SAM" id="MobiDB-lite"/>
    </source>
</evidence>
<dbReference type="SUPFAM" id="SSF64593">
    <property type="entry name" value="Intermediate filament protein, coiled coil region"/>
    <property type="match status" value="2"/>
</dbReference>
<feature type="coiled-coil region" evidence="4">
    <location>
        <begin position="298"/>
        <end position="378"/>
    </location>
</feature>
<feature type="domain" description="LTD" evidence="6">
    <location>
        <begin position="515"/>
        <end position="631"/>
    </location>
</feature>
<keyword evidence="2 4" id="KW-0175">Coiled coil</keyword>
<feature type="region of interest" description="Disordered" evidence="5">
    <location>
        <begin position="396"/>
        <end position="513"/>
    </location>
</feature>
<organism evidence="8 9">
    <name type="scientific">Calicophoron daubneyi</name>
    <name type="common">Rumen fluke</name>
    <name type="synonym">Paramphistomum daubneyi</name>
    <dbReference type="NCBI Taxonomy" id="300641"/>
    <lineage>
        <taxon>Eukaryota</taxon>
        <taxon>Metazoa</taxon>
        <taxon>Spiralia</taxon>
        <taxon>Lophotrochozoa</taxon>
        <taxon>Platyhelminthes</taxon>
        <taxon>Trematoda</taxon>
        <taxon>Digenea</taxon>
        <taxon>Plagiorchiida</taxon>
        <taxon>Pronocephalata</taxon>
        <taxon>Paramphistomoidea</taxon>
        <taxon>Paramphistomidae</taxon>
        <taxon>Calicophoron</taxon>
    </lineage>
</organism>
<feature type="compositionally biased region" description="Polar residues" evidence="5">
    <location>
        <begin position="485"/>
        <end position="502"/>
    </location>
</feature>
<dbReference type="PROSITE" id="PS51841">
    <property type="entry name" value="LTD"/>
    <property type="match status" value="1"/>
</dbReference>
<dbReference type="InterPro" id="IPR039008">
    <property type="entry name" value="IF_rod_dom"/>
</dbReference>
<dbReference type="Proteomes" id="UP001497525">
    <property type="component" value="Unassembled WGS sequence"/>
</dbReference>
<dbReference type="GO" id="GO:0031507">
    <property type="term" value="P:heterochromatin formation"/>
    <property type="evidence" value="ECO:0007669"/>
    <property type="project" value="TreeGrafter"/>
</dbReference>
<feature type="domain" description="IF rod" evidence="7">
    <location>
        <begin position="41"/>
        <end position="393"/>
    </location>
</feature>
<dbReference type="PANTHER" id="PTHR45721:SF12">
    <property type="entry name" value="INTERMEDIATE FILAMENT PROTEIN IFA-1"/>
    <property type="match status" value="1"/>
</dbReference>
<dbReference type="InterPro" id="IPR018039">
    <property type="entry name" value="IF_conserved"/>
</dbReference>
<dbReference type="GO" id="GO:0005882">
    <property type="term" value="C:intermediate filament"/>
    <property type="evidence" value="ECO:0007669"/>
    <property type="project" value="UniProtKB-KW"/>
</dbReference>
<evidence type="ECO:0000256" key="1">
    <source>
        <dbReference type="ARBA" id="ARBA00022754"/>
    </source>
</evidence>
<sequence>MQHQQRWKQIGSMGSLDGLARSTISLDVPEARNCREAREQSRVEMHALNEKLASQLEKMRFLSEQNKKLMEENQGSRGRYSKETEKLKQTYNNELRQLRQLVDDCEREKADSLAKMATLQQNIRAKQDQIQQLNQTNQKLSQQLDQALKDASDKDADKMLLQRHIQSAEDELERVRSALDQVKQSNQQLHTNLDDETASRMACQAEMQTLREEMEFIRTVHEQELDELRALANADHEHDRDQWREEMQKAIRDIQVEYDRRLDKIRTEMDANYANRLSEATKNSATQQAHYNQLCEDNQVLKGNLDTMRKKVEQYRVKCENLEQSLSDSQEEAASLRNRLENALKEAHRERQGAEDALTRALNELSALTDTKLSLETEIAAYRRLLEAQDTLISDSKERVRSKPMNDSQRPKELRVRLPSYSTSPPPGQVKPIPDHFSNSNRWNDRDEPSGQSARSHMTERPVEGTLNGSPDGSTKRFSSDPGVVQTQARNQQLSCSYSDTQAAKKSEAESDKISVSHNEKFYRGQLSLVECAQNGSYIEMNNKGNTEAYLSGWCLIRNIDHGRQIIRYTFPDRKVPPNTTFRVWAAGQKGPHASRWDFEALHSSWGTGNFIQTNLYSPDGVVKATHTQRVDYSP</sequence>
<dbReference type="Gene3D" id="1.20.5.1160">
    <property type="entry name" value="Vasodilator-stimulated phosphoprotein"/>
    <property type="match status" value="1"/>
</dbReference>
<dbReference type="PROSITE" id="PS00226">
    <property type="entry name" value="IF_ROD_1"/>
    <property type="match status" value="1"/>
</dbReference>
<comment type="similarity">
    <text evidence="3">Belongs to the intermediate filament family.</text>
</comment>
<evidence type="ECO:0000256" key="3">
    <source>
        <dbReference type="RuleBase" id="RU000685"/>
    </source>
</evidence>
<gene>
    <name evidence="8" type="ORF">CDAUBV1_LOCUS11407</name>
</gene>
<dbReference type="GO" id="GO:0090435">
    <property type="term" value="P:protein localization to nuclear envelope"/>
    <property type="evidence" value="ECO:0007669"/>
    <property type="project" value="TreeGrafter"/>
</dbReference>
<dbReference type="InterPro" id="IPR001322">
    <property type="entry name" value="Lamin_tail_dom"/>
</dbReference>
<evidence type="ECO:0000259" key="7">
    <source>
        <dbReference type="PROSITE" id="PS51842"/>
    </source>
</evidence>
<proteinExistence type="inferred from homology"/>
<dbReference type="SMART" id="SM01391">
    <property type="entry name" value="Filament"/>
    <property type="match status" value="1"/>
</dbReference>
<dbReference type="InterPro" id="IPR036415">
    <property type="entry name" value="Lamin_tail_dom_sf"/>
</dbReference>
<name>A0AAV2TI30_CALDB</name>
<dbReference type="GO" id="GO:0007097">
    <property type="term" value="P:nuclear migration"/>
    <property type="evidence" value="ECO:0007669"/>
    <property type="project" value="TreeGrafter"/>
</dbReference>
<dbReference type="Gene3D" id="1.20.5.170">
    <property type="match status" value="1"/>
</dbReference>
<dbReference type="Pfam" id="PF00038">
    <property type="entry name" value="Filament"/>
    <property type="match status" value="1"/>
</dbReference>
<accession>A0AAV2TI30</accession>
<evidence type="ECO:0000313" key="8">
    <source>
        <dbReference type="EMBL" id="CAL5137142.1"/>
    </source>
</evidence>
<evidence type="ECO:0000256" key="4">
    <source>
        <dbReference type="SAM" id="Coils"/>
    </source>
</evidence>
<dbReference type="Gene3D" id="2.60.40.1260">
    <property type="entry name" value="Lamin Tail domain"/>
    <property type="match status" value="1"/>
</dbReference>
<dbReference type="AlphaFoldDB" id="A0AAV2TI30"/>
<evidence type="ECO:0000256" key="2">
    <source>
        <dbReference type="ARBA" id="ARBA00023054"/>
    </source>
</evidence>
<dbReference type="GO" id="GO:0006998">
    <property type="term" value="P:nuclear envelope organization"/>
    <property type="evidence" value="ECO:0007669"/>
    <property type="project" value="TreeGrafter"/>
</dbReference>
<reference evidence="8" key="1">
    <citation type="submission" date="2024-06" db="EMBL/GenBank/DDBJ databases">
        <authorList>
            <person name="Liu X."/>
            <person name="Lenzi L."/>
            <person name="Haldenby T S."/>
            <person name="Uol C."/>
        </authorList>
    </citation>
    <scope>NUCLEOTIDE SEQUENCE</scope>
</reference>
<evidence type="ECO:0000313" key="9">
    <source>
        <dbReference type="Proteomes" id="UP001497525"/>
    </source>
</evidence>
<dbReference type="PANTHER" id="PTHR45721">
    <property type="entry name" value="LAMIN DM0-RELATED"/>
    <property type="match status" value="1"/>
</dbReference>
<feature type="coiled-coil region" evidence="4">
    <location>
        <begin position="31"/>
        <end position="253"/>
    </location>
</feature>
<dbReference type="GO" id="GO:0051664">
    <property type="term" value="P:nuclear pore localization"/>
    <property type="evidence" value="ECO:0007669"/>
    <property type="project" value="TreeGrafter"/>
</dbReference>
<dbReference type="PROSITE" id="PS51842">
    <property type="entry name" value="IF_ROD_2"/>
    <property type="match status" value="1"/>
</dbReference>
<dbReference type="GO" id="GO:0005200">
    <property type="term" value="F:structural constituent of cytoskeleton"/>
    <property type="evidence" value="ECO:0007669"/>
    <property type="project" value="TreeGrafter"/>
</dbReference>
<dbReference type="EMBL" id="CAXLJL010000378">
    <property type="protein sequence ID" value="CAL5137142.1"/>
    <property type="molecule type" value="Genomic_DNA"/>
</dbReference>
<dbReference type="SUPFAM" id="SSF74853">
    <property type="entry name" value="Lamin A/C globular tail domain"/>
    <property type="match status" value="1"/>
</dbReference>
<evidence type="ECO:0000259" key="6">
    <source>
        <dbReference type="PROSITE" id="PS51841"/>
    </source>
</evidence>